<proteinExistence type="predicted"/>
<comment type="caution">
    <text evidence="2">The sequence shown here is derived from an EMBL/GenBank/DDBJ whole genome shotgun (WGS) entry which is preliminary data.</text>
</comment>
<evidence type="ECO:0000313" key="3">
    <source>
        <dbReference type="Proteomes" id="UP000606889"/>
    </source>
</evidence>
<dbReference type="RefSeq" id="WP_186856434.1">
    <property type="nucleotide sequence ID" value="NZ_JACOON010000001.1"/>
</dbReference>
<dbReference type="Pfam" id="PF01261">
    <property type="entry name" value="AP_endonuc_2"/>
    <property type="match status" value="1"/>
</dbReference>
<dbReference type="GO" id="GO:0016853">
    <property type="term" value="F:isomerase activity"/>
    <property type="evidence" value="ECO:0007669"/>
    <property type="project" value="UniProtKB-KW"/>
</dbReference>
<dbReference type="InterPro" id="IPR013022">
    <property type="entry name" value="Xyl_isomerase-like_TIM-brl"/>
</dbReference>
<dbReference type="Proteomes" id="UP000606889">
    <property type="component" value="Unassembled WGS sequence"/>
</dbReference>
<dbReference type="Gene3D" id="3.20.20.150">
    <property type="entry name" value="Divalent-metal-dependent TIM barrel enzymes"/>
    <property type="match status" value="1"/>
</dbReference>
<evidence type="ECO:0000259" key="1">
    <source>
        <dbReference type="Pfam" id="PF01261"/>
    </source>
</evidence>
<dbReference type="InterPro" id="IPR050312">
    <property type="entry name" value="IolE/XylAMocC-like"/>
</dbReference>
<dbReference type="EMBL" id="JACOON010000001">
    <property type="protein sequence ID" value="MBC5646901.1"/>
    <property type="molecule type" value="Genomic_DNA"/>
</dbReference>
<evidence type="ECO:0000313" key="2">
    <source>
        <dbReference type="EMBL" id="MBC5646901.1"/>
    </source>
</evidence>
<dbReference type="PANTHER" id="PTHR12110:SF21">
    <property type="entry name" value="XYLOSE ISOMERASE-LIKE TIM BARREL DOMAIN-CONTAINING PROTEIN"/>
    <property type="match status" value="1"/>
</dbReference>
<accession>A0ABR7EAT9</accession>
<dbReference type="InterPro" id="IPR036237">
    <property type="entry name" value="Xyl_isomerase-like_sf"/>
</dbReference>
<reference evidence="2 3" key="1">
    <citation type="submission" date="2020-08" db="EMBL/GenBank/DDBJ databases">
        <title>Genome public.</title>
        <authorList>
            <person name="Liu C."/>
            <person name="Sun Q."/>
        </authorList>
    </citation>
    <scope>NUCLEOTIDE SEQUENCE [LARGE SCALE GENOMIC DNA]</scope>
    <source>
        <strain evidence="2 3">NSJ-35</strain>
    </source>
</reference>
<dbReference type="PANTHER" id="PTHR12110">
    <property type="entry name" value="HYDROXYPYRUVATE ISOMERASE"/>
    <property type="match status" value="1"/>
</dbReference>
<organism evidence="2 3">
    <name type="scientific">Christensenella tenuis</name>
    <dbReference type="NCBI Taxonomy" id="2763033"/>
    <lineage>
        <taxon>Bacteria</taxon>
        <taxon>Bacillati</taxon>
        <taxon>Bacillota</taxon>
        <taxon>Clostridia</taxon>
        <taxon>Christensenellales</taxon>
        <taxon>Christensenellaceae</taxon>
        <taxon>Christensenella</taxon>
    </lineage>
</organism>
<gene>
    <name evidence="2" type="ORF">H8S18_00895</name>
</gene>
<feature type="domain" description="Xylose isomerase-like TIM barrel" evidence="1">
    <location>
        <begin position="27"/>
        <end position="245"/>
    </location>
</feature>
<keyword evidence="3" id="KW-1185">Reference proteome</keyword>
<dbReference type="SUPFAM" id="SSF51658">
    <property type="entry name" value="Xylose isomerase-like"/>
    <property type="match status" value="1"/>
</dbReference>
<protein>
    <submittedName>
        <fullName evidence="2">Sugar phosphate isomerase/epimerase</fullName>
    </submittedName>
</protein>
<sequence>MKNEQMKMEKCGIYTWFGFVIPFPEKLRLIKEAGFDTICTWWDDMFVEIDGRKEEHFSQALAAGLYLEHTHLPYDGCDELWRPGMDGDTLCEQYCKGVSEAAESGIGTVVMHPFERFVPENGIWEVFSARMERIAGQSAEKQIRLAIENLPDRKGFMHIVDHLNANPYVGICFDTGHNHVTIPNDFELLERYQDRIFALHVHDNHGTSDEHLLPYSGTIDWMAFKRTIEKTGFGGSLMLESCYPIDMEKFDKDPAHEYQAPPIPPEEYLADAKRCCEKVLQIQTED</sequence>
<name>A0ABR7EAT9_9FIRM</name>
<keyword evidence="2" id="KW-0413">Isomerase</keyword>